<keyword evidence="9" id="KW-1185">Reference proteome</keyword>
<evidence type="ECO:0000313" key="8">
    <source>
        <dbReference type="EMBL" id="KAK2716567.1"/>
    </source>
</evidence>
<evidence type="ECO:0000256" key="2">
    <source>
        <dbReference type="ARBA" id="ARBA00005290"/>
    </source>
</evidence>
<dbReference type="InterPro" id="IPR004130">
    <property type="entry name" value="Gpn"/>
</dbReference>
<dbReference type="AlphaFoldDB" id="A0AA88I7A6"/>
<comment type="caution">
    <text evidence="8">The sequence shown here is derived from an EMBL/GenBank/DDBJ whole genome shotgun (WGS) entry which is preliminary data.</text>
</comment>
<evidence type="ECO:0000256" key="1">
    <source>
        <dbReference type="ARBA" id="ARBA00002411"/>
    </source>
</evidence>
<evidence type="ECO:0000256" key="6">
    <source>
        <dbReference type="ARBA" id="ARBA00023134"/>
    </source>
</evidence>
<dbReference type="CDD" id="cd17872">
    <property type="entry name" value="GPN3"/>
    <property type="match status" value="1"/>
</dbReference>
<dbReference type="SUPFAM" id="SSF52540">
    <property type="entry name" value="P-loop containing nucleoside triphosphate hydrolases"/>
    <property type="match status" value="1"/>
</dbReference>
<dbReference type="PANTHER" id="PTHR21231">
    <property type="entry name" value="XPA-BINDING PROTEIN 1-RELATED"/>
    <property type="match status" value="1"/>
</dbReference>
<proteinExistence type="inferred from homology"/>
<keyword evidence="6 7" id="KW-0342">GTP-binding</keyword>
<comment type="function">
    <text evidence="1">Small GTPase required for proper localization of RNA polymerase II (RNAPII). May act at an RNAP assembly step prior to nuclear import.</text>
</comment>
<dbReference type="EMBL" id="JAVRJZ010000011">
    <property type="protein sequence ID" value="KAK2716566.1"/>
    <property type="molecule type" value="Genomic_DNA"/>
</dbReference>
<dbReference type="InterPro" id="IPR030228">
    <property type="entry name" value="Gpn3"/>
</dbReference>
<dbReference type="Pfam" id="PF03029">
    <property type="entry name" value="ATP_bind_1"/>
    <property type="match status" value="1"/>
</dbReference>
<name>A0AA88I7A6_ARTSF</name>
<evidence type="ECO:0000256" key="5">
    <source>
        <dbReference type="ARBA" id="ARBA00022801"/>
    </source>
</evidence>
<evidence type="ECO:0000313" key="9">
    <source>
        <dbReference type="Proteomes" id="UP001187531"/>
    </source>
</evidence>
<gene>
    <name evidence="8" type="ORF">QYM36_006897</name>
</gene>
<keyword evidence="5 7" id="KW-0378">Hydrolase</keyword>
<dbReference type="InterPro" id="IPR027417">
    <property type="entry name" value="P-loop_NTPase"/>
</dbReference>
<dbReference type="PANTHER" id="PTHR21231:SF7">
    <property type="entry name" value="GPN-LOOP GTPASE 3"/>
    <property type="match status" value="1"/>
</dbReference>
<reference evidence="8" key="1">
    <citation type="submission" date="2023-07" db="EMBL/GenBank/DDBJ databases">
        <title>Chromosome-level genome assembly of Artemia franciscana.</title>
        <authorList>
            <person name="Jo E."/>
        </authorList>
    </citation>
    <scope>NUCLEOTIDE SEQUENCE</scope>
    <source>
        <tissue evidence="8">Whole body</tissue>
    </source>
</reference>
<dbReference type="EMBL" id="JAVRJZ010000011">
    <property type="protein sequence ID" value="KAK2716567.1"/>
    <property type="molecule type" value="Genomic_DNA"/>
</dbReference>
<organism evidence="8 9">
    <name type="scientific">Artemia franciscana</name>
    <name type="common">Brine shrimp</name>
    <name type="synonym">Artemia sanfranciscana</name>
    <dbReference type="NCBI Taxonomy" id="6661"/>
    <lineage>
        <taxon>Eukaryota</taxon>
        <taxon>Metazoa</taxon>
        <taxon>Ecdysozoa</taxon>
        <taxon>Arthropoda</taxon>
        <taxon>Crustacea</taxon>
        <taxon>Branchiopoda</taxon>
        <taxon>Anostraca</taxon>
        <taxon>Artemiidae</taxon>
        <taxon>Artemia</taxon>
    </lineage>
</organism>
<comment type="subunit">
    <text evidence="7">Binds to RNA polymerase II (RNAPII).</text>
</comment>
<accession>A0AA88I7A6</accession>
<comment type="similarity">
    <text evidence="2 7">Belongs to the GPN-loop GTPase family.</text>
</comment>
<dbReference type="Gene3D" id="3.40.50.300">
    <property type="entry name" value="P-loop containing nucleotide triphosphate hydrolases"/>
    <property type="match status" value="1"/>
</dbReference>
<dbReference type="GO" id="GO:0003924">
    <property type="term" value="F:GTPase activity"/>
    <property type="evidence" value="ECO:0007669"/>
    <property type="project" value="TreeGrafter"/>
</dbReference>
<keyword evidence="4 7" id="KW-0547">Nucleotide-binding</keyword>
<protein>
    <recommendedName>
        <fullName evidence="3 7">GPN-loop GTPase 3</fullName>
    </recommendedName>
</protein>
<dbReference type="GO" id="GO:0005525">
    <property type="term" value="F:GTP binding"/>
    <property type="evidence" value="ECO:0007669"/>
    <property type="project" value="UniProtKB-KW"/>
</dbReference>
<evidence type="ECO:0000256" key="4">
    <source>
        <dbReference type="ARBA" id="ARBA00022741"/>
    </source>
</evidence>
<dbReference type="Proteomes" id="UP001187531">
    <property type="component" value="Unassembled WGS sequence"/>
</dbReference>
<evidence type="ECO:0000256" key="3">
    <source>
        <dbReference type="ARBA" id="ARBA00014587"/>
    </source>
</evidence>
<sequence>MKYAQIVIGPAGCGKSTYCSTIQKHGEAANRTIEVVNLDPAAEYFDYSASGDIRDLISVDDVMEDEDLKLGPNGGLVFCMQYMVENQEWLNDLVNCPGEDDYIVFDCPGQIELYTHLTVMKDFVRLLQQWKFQVCIVYVMDSHFVVDIPSYIAGMLTTLSVMMNLDVPHVSILSKIDLLSASSRNKVEQFLDPSERGLSELIDPNPWMEKHTKLMKKIAKIVDDYGFVHFMPLNITDETSITEALTFIDIRCLQFGEDEDVKTIDPPDPVDDE</sequence>
<evidence type="ECO:0000256" key="7">
    <source>
        <dbReference type="RuleBase" id="RU365059"/>
    </source>
</evidence>
<comment type="function">
    <text evidence="7">Small GTPase required for proper nuclear import of RNA polymerase II and III (RNAPII and RNAPIII). May act at an RNAP assembly step prior to nuclear import.</text>
</comment>